<comment type="caution">
    <text evidence="2">The sequence shown here is derived from an EMBL/GenBank/DDBJ whole genome shotgun (WGS) entry which is preliminary data.</text>
</comment>
<dbReference type="InterPro" id="IPR018676">
    <property type="entry name" value="DUF2149"/>
</dbReference>
<feature type="transmembrane region" description="Helical" evidence="1">
    <location>
        <begin position="66"/>
        <end position="88"/>
    </location>
</feature>
<dbReference type="Proteomes" id="UP000032309">
    <property type="component" value="Unassembled WGS sequence"/>
</dbReference>
<evidence type="ECO:0000256" key="1">
    <source>
        <dbReference type="SAM" id="Phobius"/>
    </source>
</evidence>
<keyword evidence="1" id="KW-0812">Transmembrane</keyword>
<dbReference type="Pfam" id="PF09919">
    <property type="entry name" value="DUF2149"/>
    <property type="match status" value="1"/>
</dbReference>
<sequence>MRNWEDEKLRRQTSELLSLLFSATSAYSAVKKTEMRYLKKRRRVIGKEADLHQEDPMSGVANLFDVGVVFIVGLIGALISAYSLLDFLSPKTEITMVRKNDTGQVEIVTKKGKQIRIEKVTDKNLQGEGTRLGTAYRLKDGKVIYVPEGEAEK</sequence>
<evidence type="ECO:0000313" key="2">
    <source>
        <dbReference type="EMBL" id="GAN34158.1"/>
    </source>
</evidence>
<evidence type="ECO:0000313" key="3">
    <source>
        <dbReference type="Proteomes" id="UP000032309"/>
    </source>
</evidence>
<protein>
    <recommendedName>
        <fullName evidence="4">DUF2149 domain-containing protein</fullName>
    </recommendedName>
</protein>
<keyword evidence="1" id="KW-0472">Membrane</keyword>
<keyword evidence="1" id="KW-1133">Transmembrane helix</keyword>
<keyword evidence="3" id="KW-1185">Reference proteome</keyword>
<dbReference type="EMBL" id="BAFN01000001">
    <property type="protein sequence ID" value="GAN34158.1"/>
    <property type="molecule type" value="Genomic_DNA"/>
</dbReference>
<accession>A0ABQ0JZN8</accession>
<proteinExistence type="predicted"/>
<evidence type="ECO:0008006" key="4">
    <source>
        <dbReference type="Google" id="ProtNLM"/>
    </source>
</evidence>
<reference evidence="3" key="1">
    <citation type="journal article" date="2015" name="Genome Announc.">
        <title>Draft Genome Sequence of an Anaerobic Ammonium-Oxidizing Bacterium, "Candidatus Brocadia sinica".</title>
        <authorList>
            <person name="Oshiki M."/>
            <person name="Shinyako-Hata K."/>
            <person name="Satoh H."/>
            <person name="Okabe S."/>
        </authorList>
    </citation>
    <scope>NUCLEOTIDE SEQUENCE [LARGE SCALE GENOMIC DNA]</scope>
    <source>
        <strain evidence="3">JPN1</strain>
    </source>
</reference>
<name>A0ABQ0JZN8_9BACT</name>
<organism evidence="2 3">
    <name type="scientific">Candidatus Brocadia sinica JPN1</name>
    <dbReference type="NCBI Taxonomy" id="1197129"/>
    <lineage>
        <taxon>Bacteria</taxon>
        <taxon>Pseudomonadati</taxon>
        <taxon>Planctomycetota</taxon>
        <taxon>Candidatus Brocadiia</taxon>
        <taxon>Candidatus Brocadiales</taxon>
        <taxon>Candidatus Brocadiaceae</taxon>
        <taxon>Candidatus Brocadia</taxon>
    </lineage>
</organism>
<gene>
    <name evidence="2" type="ORF">BROSI_A2694</name>
</gene>